<dbReference type="PANTHER" id="PTHR45966:SF4">
    <property type="entry name" value="GDSL ESTERASE_LIPASE 5"/>
    <property type="match status" value="1"/>
</dbReference>
<organism evidence="4 5">
    <name type="scientific">Linum tenue</name>
    <dbReference type="NCBI Taxonomy" id="586396"/>
    <lineage>
        <taxon>Eukaryota</taxon>
        <taxon>Viridiplantae</taxon>
        <taxon>Streptophyta</taxon>
        <taxon>Embryophyta</taxon>
        <taxon>Tracheophyta</taxon>
        <taxon>Spermatophyta</taxon>
        <taxon>Magnoliopsida</taxon>
        <taxon>eudicotyledons</taxon>
        <taxon>Gunneridae</taxon>
        <taxon>Pentapetalae</taxon>
        <taxon>rosids</taxon>
        <taxon>fabids</taxon>
        <taxon>Malpighiales</taxon>
        <taxon>Linaceae</taxon>
        <taxon>Linum</taxon>
    </lineage>
</organism>
<dbReference type="Pfam" id="PF00657">
    <property type="entry name" value="Lipase_GDSL"/>
    <property type="match status" value="1"/>
</dbReference>
<comment type="similarity">
    <text evidence="1">Belongs to the 'GDSL' lipolytic enzyme family.</text>
</comment>
<accession>A0AAV0K995</accession>
<evidence type="ECO:0000313" key="4">
    <source>
        <dbReference type="EMBL" id="CAI0418902.1"/>
    </source>
</evidence>
<evidence type="ECO:0000256" key="1">
    <source>
        <dbReference type="ARBA" id="ARBA00008668"/>
    </source>
</evidence>
<dbReference type="PANTHER" id="PTHR45966">
    <property type="entry name" value="GDSL-LIKE LIPASE/ACYLHYDROLASE"/>
    <property type="match status" value="1"/>
</dbReference>
<feature type="chain" id="PRO_5043818717" evidence="3">
    <location>
        <begin position="30"/>
        <end position="409"/>
    </location>
</feature>
<proteinExistence type="inferred from homology"/>
<dbReference type="Gene3D" id="3.40.50.1110">
    <property type="entry name" value="SGNH hydrolase"/>
    <property type="match status" value="1"/>
</dbReference>
<gene>
    <name evidence="4" type="ORF">LITE_LOCUS17793</name>
</gene>
<dbReference type="InterPro" id="IPR001087">
    <property type="entry name" value="GDSL"/>
</dbReference>
<dbReference type="AlphaFoldDB" id="A0AAV0K995"/>
<keyword evidence="5" id="KW-1185">Reference proteome</keyword>
<evidence type="ECO:0000256" key="3">
    <source>
        <dbReference type="SAM" id="SignalP"/>
    </source>
</evidence>
<keyword evidence="2 3" id="KW-0732">Signal</keyword>
<dbReference type="Proteomes" id="UP001154282">
    <property type="component" value="Unassembled WGS sequence"/>
</dbReference>
<evidence type="ECO:0000313" key="5">
    <source>
        <dbReference type="Proteomes" id="UP001154282"/>
    </source>
</evidence>
<reference evidence="4" key="1">
    <citation type="submission" date="2022-08" db="EMBL/GenBank/DDBJ databases">
        <authorList>
            <person name="Gutierrez-Valencia J."/>
        </authorList>
    </citation>
    <scope>NUCLEOTIDE SEQUENCE</scope>
</reference>
<sequence>MEKPNPSLSPQLLLLLLLVIVTASSRCRAENNVVGGRGKQSSSSSSGVAFFIFGDSFLDAGNNNYINTTTLDQANFPPYGRTFFNFPTGRFSDGRLLPDFIAKYAKLPLIPPFLKPGNNINDMAMGANFASAGAGALVETFQGDVSVLVIDLQTQLGNMKKVGKGLRNKLGKEERDAKISGGVYMFSIGSNDYMSPFLTNSSSSLLFHTSSSRFVAMVLANLTAVVKDIYDMGGRKFVFMNVPTLGCLPAMRLLMKNPNGKCYEEQVSELAKLHNARLSTVVLPRLARELKGFKYSLFDFSTSLHRRMTHPSNYGLKEGEEACCGTGKWRGIDSCGGKRSVKKEFEVCNNPTEYLFWDSFHLTDTAYHQMAREIWNPTPPPSSTITKTSPLAIVGPYTLHQLFHAAIHH</sequence>
<dbReference type="InterPro" id="IPR036514">
    <property type="entry name" value="SGNH_hydro_sf"/>
</dbReference>
<dbReference type="InterPro" id="IPR044552">
    <property type="entry name" value="GLIP1-5/GLL25"/>
</dbReference>
<dbReference type="InterPro" id="IPR035669">
    <property type="entry name" value="SGNH_plant_lipase-like"/>
</dbReference>
<name>A0AAV0K995_9ROSI</name>
<comment type="caution">
    <text evidence="4">The sequence shown here is derived from an EMBL/GenBank/DDBJ whole genome shotgun (WGS) entry which is preliminary data.</text>
</comment>
<evidence type="ECO:0000256" key="2">
    <source>
        <dbReference type="ARBA" id="ARBA00022729"/>
    </source>
</evidence>
<dbReference type="CDD" id="cd01837">
    <property type="entry name" value="SGNH_plant_lipase_like"/>
    <property type="match status" value="1"/>
</dbReference>
<dbReference type="EMBL" id="CAMGYJ010000005">
    <property type="protein sequence ID" value="CAI0418902.1"/>
    <property type="molecule type" value="Genomic_DNA"/>
</dbReference>
<dbReference type="GO" id="GO:0016298">
    <property type="term" value="F:lipase activity"/>
    <property type="evidence" value="ECO:0007669"/>
    <property type="project" value="TreeGrafter"/>
</dbReference>
<dbReference type="SUPFAM" id="SSF52266">
    <property type="entry name" value="SGNH hydrolase"/>
    <property type="match status" value="1"/>
</dbReference>
<protein>
    <submittedName>
        <fullName evidence="4">Uncharacterized protein</fullName>
    </submittedName>
</protein>
<feature type="signal peptide" evidence="3">
    <location>
        <begin position="1"/>
        <end position="29"/>
    </location>
</feature>